<name>A0ABU0WVG0_9PSEU</name>
<dbReference type="EMBL" id="NSDM01000002">
    <property type="protein sequence ID" value="MDQ2583488.1"/>
    <property type="molecule type" value="Genomic_DNA"/>
</dbReference>
<dbReference type="Proteomes" id="UP001225605">
    <property type="component" value="Unassembled WGS sequence"/>
</dbReference>
<dbReference type="Gene3D" id="3.30.930.10">
    <property type="entry name" value="Bira Bifunctional Protein, Domain 2"/>
    <property type="match status" value="1"/>
</dbReference>
<keyword evidence="2" id="KW-1185">Reference proteome</keyword>
<gene>
    <name evidence="1" type="ORF">CKY47_05735</name>
</gene>
<evidence type="ECO:0000313" key="1">
    <source>
        <dbReference type="EMBL" id="MDQ2583488.1"/>
    </source>
</evidence>
<proteinExistence type="predicted"/>
<dbReference type="RefSeq" id="WP_306744598.1">
    <property type="nucleotide sequence ID" value="NZ_NSDM01000002.1"/>
</dbReference>
<evidence type="ECO:0008006" key="3">
    <source>
        <dbReference type="Google" id="ProtNLM"/>
    </source>
</evidence>
<organism evidence="1 2">
    <name type="scientific">Saccharothrix yanglingensis</name>
    <dbReference type="NCBI Taxonomy" id="659496"/>
    <lineage>
        <taxon>Bacteria</taxon>
        <taxon>Bacillati</taxon>
        <taxon>Actinomycetota</taxon>
        <taxon>Actinomycetes</taxon>
        <taxon>Pseudonocardiales</taxon>
        <taxon>Pseudonocardiaceae</taxon>
        <taxon>Saccharothrix</taxon>
    </lineage>
</organism>
<evidence type="ECO:0000313" key="2">
    <source>
        <dbReference type="Proteomes" id="UP001225605"/>
    </source>
</evidence>
<sequence>MTVRTRREGPLPGAAGGLATIGPDMLRLVALLDACFLDWARESGADEVSYPPLLRVADLKRIDYFDNFPQLGMMVTGLRADQLADMSAHTADRDTVRADMLVDSGYVLPSAACYNVYFSLGGTSVDERTTVTTRARCFRQEKEYVGLDRLLSFSMREIVRIGGADSVGEFVEQARQRLVAFAKALGLNATLRDATDPFFDPDGPRAKMQRLIPVKQELVSERGVAIASVNFHRNFFSERCDITLPDNGFAYSACLGMGLERWVSALTDRHAGDVRSAVRELERHRAGQVG</sequence>
<comment type="caution">
    <text evidence="1">The sequence shown here is derived from an EMBL/GenBank/DDBJ whole genome shotgun (WGS) entry which is preliminary data.</text>
</comment>
<dbReference type="SUPFAM" id="SSF55681">
    <property type="entry name" value="Class II aaRS and biotin synthetases"/>
    <property type="match status" value="1"/>
</dbReference>
<reference evidence="1 2" key="1">
    <citation type="submission" date="2017-06" db="EMBL/GenBank/DDBJ databases">
        <title>Cultured bacterium strain Saccharothrix yanglingensis Hhs.015.</title>
        <authorList>
            <person name="Xia Y."/>
        </authorList>
    </citation>
    <scope>NUCLEOTIDE SEQUENCE [LARGE SCALE GENOMIC DNA]</scope>
    <source>
        <strain evidence="1 2">Hhs.015</strain>
    </source>
</reference>
<dbReference type="InterPro" id="IPR045864">
    <property type="entry name" value="aa-tRNA-synth_II/BPL/LPL"/>
</dbReference>
<protein>
    <recommendedName>
        <fullName evidence="3">Aminoacyl-transfer RNA synthetases class-II family profile domain-containing protein</fullName>
    </recommendedName>
</protein>
<accession>A0ABU0WVG0</accession>